<proteinExistence type="predicted"/>
<dbReference type="Pfam" id="PF08613">
    <property type="entry name" value="Cyclin"/>
    <property type="match status" value="1"/>
</dbReference>
<dbReference type="InterPro" id="IPR013922">
    <property type="entry name" value="Cyclin_PHO80-like"/>
</dbReference>
<comment type="caution">
    <text evidence="3">The sequence shown here is derived from an EMBL/GenBank/DDBJ whole genome shotgun (WGS) entry which is preliminary data.</text>
</comment>
<dbReference type="Gene3D" id="1.10.472.10">
    <property type="entry name" value="Cyclin-like"/>
    <property type="match status" value="1"/>
</dbReference>
<dbReference type="SMART" id="SM00385">
    <property type="entry name" value="CYCLIN"/>
    <property type="match status" value="1"/>
</dbReference>
<dbReference type="GO" id="GO:0005634">
    <property type="term" value="C:nucleus"/>
    <property type="evidence" value="ECO:0007669"/>
    <property type="project" value="TreeGrafter"/>
</dbReference>
<organism evidence="3 4">
    <name type="scientific">Cerrena zonata</name>
    <dbReference type="NCBI Taxonomy" id="2478898"/>
    <lineage>
        <taxon>Eukaryota</taxon>
        <taxon>Fungi</taxon>
        <taxon>Dikarya</taxon>
        <taxon>Basidiomycota</taxon>
        <taxon>Agaricomycotina</taxon>
        <taxon>Agaricomycetes</taxon>
        <taxon>Polyporales</taxon>
        <taxon>Cerrenaceae</taxon>
        <taxon>Cerrena</taxon>
    </lineage>
</organism>
<dbReference type="GO" id="GO:0000307">
    <property type="term" value="C:cyclin-dependent protein kinase holoenzyme complex"/>
    <property type="evidence" value="ECO:0007669"/>
    <property type="project" value="TreeGrafter"/>
</dbReference>
<feature type="compositionally biased region" description="Polar residues" evidence="1">
    <location>
        <begin position="460"/>
        <end position="478"/>
    </location>
</feature>
<gene>
    <name evidence="3" type="ORF">QCA50_008388</name>
</gene>
<feature type="compositionally biased region" description="Basic residues" evidence="1">
    <location>
        <begin position="353"/>
        <end position="364"/>
    </location>
</feature>
<evidence type="ECO:0000313" key="4">
    <source>
        <dbReference type="Proteomes" id="UP001385951"/>
    </source>
</evidence>
<dbReference type="CDD" id="cd20557">
    <property type="entry name" value="CYCLIN_ScPCL1-like"/>
    <property type="match status" value="1"/>
</dbReference>
<dbReference type="GO" id="GO:0019901">
    <property type="term" value="F:protein kinase binding"/>
    <property type="evidence" value="ECO:0007669"/>
    <property type="project" value="InterPro"/>
</dbReference>
<dbReference type="SUPFAM" id="SSF47954">
    <property type="entry name" value="Cyclin-like"/>
    <property type="match status" value="1"/>
</dbReference>
<feature type="region of interest" description="Disordered" evidence="1">
    <location>
        <begin position="353"/>
        <end position="478"/>
    </location>
</feature>
<feature type="domain" description="Cyclin-like" evidence="2">
    <location>
        <begin position="234"/>
        <end position="319"/>
    </location>
</feature>
<sequence>MAVCTPPHTPPSYTMNNTLPHLPIHLLSTWSEWRPAESQFPPSPPQSTMTQKLRRIQPEEPCSQLHPTLPPITHFDRRLSRQHSPSGSRFISVNASRADPSVVTPPQNDDSAQWHTYGQAELKLPPIQAIPEPVDLYSPTHSTDYNDDAQMLSPPPPAPALDWLETSTQRSFNFIAEKVCEMVCYLWFSSLSQTSSSSPQASKRCRQSEDSTFFPKPNSSTATLQFAVSPAFTRFMQKLLETTQVSQSVIVLSLRYIYRLKECNRFTHGHAGSEYRVAVAALMLANKFVDDNTYTNKTWSEVSGISLEELNKMEREFLMGIDFSLYVDEPTYYSWVNLLKGLVLAKEKDSRQWHRSRTRGRCARPRLATSHLGSRGRPYQQRARSISPSRSTASYAYSVPPPVHPAPISRQESEYSTPPRSGSKRSASDAFSPTSATFPPIKPAKRPMGLSLQIPELTHTGPSTASSMSPSEPLQSFSKMSLGASPAVVRPNGTQRGYNSPAPSALPPYASVVGQDQVPQTLVTAYRADDRNPYAVPQQLYFYSLAGSPLDEDEESKFRKARLRYHPAPPPSMYVPPPPQPAMPMVVQSATASPHDIHSNVPPITLPHFSEGFWNCPHPTAPPIPSQSQTYRYPVQPPQSEGSVTAAPFANAGPPGIQFYANNVHLTPEQYWPRARQL</sequence>
<dbReference type="EMBL" id="JASBNA010000011">
    <property type="protein sequence ID" value="KAK7688018.1"/>
    <property type="molecule type" value="Genomic_DNA"/>
</dbReference>
<feature type="region of interest" description="Disordered" evidence="1">
    <location>
        <begin position="193"/>
        <end position="214"/>
    </location>
</feature>
<dbReference type="AlphaFoldDB" id="A0AAW0G3V4"/>
<accession>A0AAW0G3V4</accession>
<feature type="compositionally biased region" description="Low complexity" evidence="1">
    <location>
        <begin position="193"/>
        <end position="202"/>
    </location>
</feature>
<evidence type="ECO:0000256" key="1">
    <source>
        <dbReference type="SAM" id="MobiDB-lite"/>
    </source>
</evidence>
<reference evidence="3 4" key="1">
    <citation type="submission" date="2022-09" db="EMBL/GenBank/DDBJ databases">
        <authorList>
            <person name="Palmer J.M."/>
        </authorList>
    </citation>
    <scope>NUCLEOTIDE SEQUENCE [LARGE SCALE GENOMIC DNA]</scope>
    <source>
        <strain evidence="3 4">DSM 7382</strain>
    </source>
</reference>
<name>A0AAW0G3V4_9APHY</name>
<feature type="compositionally biased region" description="Polar residues" evidence="1">
    <location>
        <begin position="382"/>
        <end position="395"/>
    </location>
</feature>
<dbReference type="PANTHER" id="PTHR15615">
    <property type="match status" value="1"/>
</dbReference>
<dbReference type="PANTHER" id="PTHR15615:SF27">
    <property type="entry name" value="PHO85 CYCLIN CLG1"/>
    <property type="match status" value="1"/>
</dbReference>
<keyword evidence="4" id="KW-1185">Reference proteome</keyword>
<evidence type="ECO:0000313" key="3">
    <source>
        <dbReference type="EMBL" id="KAK7688018.1"/>
    </source>
</evidence>
<protein>
    <recommendedName>
        <fullName evidence="2">Cyclin-like domain-containing protein</fullName>
    </recommendedName>
</protein>
<dbReference type="GO" id="GO:0016538">
    <property type="term" value="F:cyclin-dependent protein serine/threonine kinase regulator activity"/>
    <property type="evidence" value="ECO:0007669"/>
    <property type="project" value="TreeGrafter"/>
</dbReference>
<dbReference type="InterPro" id="IPR013763">
    <property type="entry name" value="Cyclin-like_dom"/>
</dbReference>
<dbReference type="Proteomes" id="UP001385951">
    <property type="component" value="Unassembled WGS sequence"/>
</dbReference>
<dbReference type="InterPro" id="IPR036915">
    <property type="entry name" value="Cyclin-like_sf"/>
</dbReference>
<evidence type="ECO:0000259" key="2">
    <source>
        <dbReference type="SMART" id="SM00385"/>
    </source>
</evidence>